<dbReference type="PANTHER" id="PTHR11091:SF0">
    <property type="entry name" value="MALATE DEHYDROGENASE"/>
    <property type="match status" value="1"/>
</dbReference>
<dbReference type="InterPro" id="IPR043143">
    <property type="entry name" value="Mal/L-sulf/L-lact_DH-like_NADP"/>
</dbReference>
<comment type="caution">
    <text evidence="4">The sequence shown here is derived from an EMBL/GenBank/DDBJ whole genome shotgun (WGS) entry which is preliminary data.</text>
</comment>
<protein>
    <submittedName>
        <fullName evidence="4">Ldh family oxidoreductase</fullName>
    </submittedName>
</protein>
<evidence type="ECO:0000256" key="1">
    <source>
        <dbReference type="ARBA" id="ARBA00006056"/>
    </source>
</evidence>
<evidence type="ECO:0000313" key="4">
    <source>
        <dbReference type="EMBL" id="GAA4023894.1"/>
    </source>
</evidence>
<dbReference type="Pfam" id="PF02615">
    <property type="entry name" value="Ldh_2"/>
    <property type="match status" value="1"/>
</dbReference>
<dbReference type="InterPro" id="IPR036111">
    <property type="entry name" value="Mal/L-sulfo/L-lacto_DH-like_sf"/>
</dbReference>
<comment type="similarity">
    <text evidence="1">Belongs to the LDH2/MDH2 oxidoreductase family.</text>
</comment>
<dbReference type="Gene3D" id="1.10.1530.10">
    <property type="match status" value="1"/>
</dbReference>
<evidence type="ECO:0000313" key="5">
    <source>
        <dbReference type="Proteomes" id="UP001500456"/>
    </source>
</evidence>
<name>A0ABP7TBI0_9ACTN</name>
<evidence type="ECO:0000256" key="2">
    <source>
        <dbReference type="ARBA" id="ARBA00023002"/>
    </source>
</evidence>
<keyword evidence="5" id="KW-1185">Reference proteome</keyword>
<evidence type="ECO:0000256" key="3">
    <source>
        <dbReference type="SAM" id="MobiDB-lite"/>
    </source>
</evidence>
<feature type="region of interest" description="Disordered" evidence="3">
    <location>
        <begin position="205"/>
        <end position="224"/>
    </location>
</feature>
<organism evidence="4 5">
    <name type="scientific">Streptomyces plumbiresistens</name>
    <dbReference type="NCBI Taxonomy" id="511811"/>
    <lineage>
        <taxon>Bacteria</taxon>
        <taxon>Bacillati</taxon>
        <taxon>Actinomycetota</taxon>
        <taxon>Actinomycetes</taxon>
        <taxon>Kitasatosporales</taxon>
        <taxon>Streptomycetaceae</taxon>
        <taxon>Streptomyces</taxon>
    </lineage>
</organism>
<proteinExistence type="inferred from homology"/>
<accession>A0ABP7TBI0</accession>
<dbReference type="InterPro" id="IPR043144">
    <property type="entry name" value="Mal/L-sulf/L-lact_DH-like_ah"/>
</dbReference>
<gene>
    <name evidence="4" type="ORF">GCM10022232_81430</name>
</gene>
<dbReference type="PANTHER" id="PTHR11091">
    <property type="entry name" value="OXIDOREDUCTASE-RELATED"/>
    <property type="match status" value="1"/>
</dbReference>
<dbReference type="EMBL" id="BAAAZX010000035">
    <property type="protein sequence ID" value="GAA4023894.1"/>
    <property type="molecule type" value="Genomic_DNA"/>
</dbReference>
<dbReference type="RefSeq" id="WP_345570241.1">
    <property type="nucleotide sequence ID" value="NZ_BAAAZX010000035.1"/>
</dbReference>
<reference evidence="5" key="1">
    <citation type="journal article" date="2019" name="Int. J. Syst. Evol. Microbiol.">
        <title>The Global Catalogue of Microorganisms (GCM) 10K type strain sequencing project: providing services to taxonomists for standard genome sequencing and annotation.</title>
        <authorList>
            <consortium name="The Broad Institute Genomics Platform"/>
            <consortium name="The Broad Institute Genome Sequencing Center for Infectious Disease"/>
            <person name="Wu L."/>
            <person name="Ma J."/>
        </authorList>
    </citation>
    <scope>NUCLEOTIDE SEQUENCE [LARGE SCALE GENOMIC DNA]</scope>
    <source>
        <strain evidence="5">JCM 16924</strain>
    </source>
</reference>
<dbReference type="SUPFAM" id="SSF89733">
    <property type="entry name" value="L-sulfolactate dehydrogenase-like"/>
    <property type="match status" value="1"/>
</dbReference>
<dbReference type="InterPro" id="IPR003767">
    <property type="entry name" value="Malate/L-lactate_DH-like"/>
</dbReference>
<sequence length="360" mass="36225">MTDTPTPTPGKVRLSAEDLRTFSAALLEKGGLSPEHAATTADVFVWAALRGVDSHGIARVPAYLELLAKGVANAQAEIRVESTTPAAAVLDADRAPGPVALSAAAEEAVSRARTTGIASVGVRGTVHTGAIGYYVSKIAEQGMVGLGFVAGMPNMGYTGVKGPAVATSPLAIAVPTDPSSSHAPLLLDMATATIALGRIRQARASGTPLPEGAAATEDGTPTTDPATAVMPLPLGGAKGSGMSLAFELLTSVLVGAPIFAAFHSDDPGGRKHRQNALLIAVDPAAFGGAEGFTEGVEATLSALKGLPVADGADGVHYPGERSAAVAVERAGQGIPVAPKVWRELTENAEKFGITPPTPVA</sequence>
<dbReference type="Gene3D" id="3.30.1370.60">
    <property type="entry name" value="Hypothetical oxidoreductase yiak, domain 2"/>
    <property type="match status" value="1"/>
</dbReference>
<dbReference type="Proteomes" id="UP001500456">
    <property type="component" value="Unassembled WGS sequence"/>
</dbReference>
<keyword evidence="2" id="KW-0560">Oxidoreductase</keyword>